<feature type="transmembrane region" description="Helical" evidence="1">
    <location>
        <begin position="33"/>
        <end position="55"/>
    </location>
</feature>
<sequence length="189" mass="21743">MKEVFFELLFAGITFMFFVVFLILGLLKKKKNLVITSIVILFISIIAGSIAIFTITKKTYHITKKVYNEVSELSKPRTGMEIYDSLLGKPETNCVEILNYQDQTAPIIDYAILLHFKTCPQELKRILAQKEFEFEKIKTSGLSSDDDWFEPEKMGDSILTFKYYDTNGNGQEIYSSKDSTEVFLKDILN</sequence>
<dbReference type="OrthoDB" id="1442927at2"/>
<proteinExistence type="predicted"/>
<keyword evidence="1" id="KW-0812">Transmembrane</keyword>
<evidence type="ECO:0000256" key="1">
    <source>
        <dbReference type="SAM" id="Phobius"/>
    </source>
</evidence>
<comment type="caution">
    <text evidence="2">The sequence shown here is derived from an EMBL/GenBank/DDBJ whole genome shotgun (WGS) entry which is preliminary data.</text>
</comment>
<accession>A0A4R8IDK1</accession>
<dbReference type="EMBL" id="SOEO01000003">
    <property type="protein sequence ID" value="TDX83101.1"/>
    <property type="molecule type" value="Genomic_DNA"/>
</dbReference>
<gene>
    <name evidence="2" type="ORF">B0I22_3164</name>
</gene>
<dbReference type="Proteomes" id="UP000295313">
    <property type="component" value="Unassembled WGS sequence"/>
</dbReference>
<keyword evidence="1" id="KW-1133">Transmembrane helix</keyword>
<keyword evidence="3" id="KW-1185">Reference proteome</keyword>
<dbReference type="AlphaFoldDB" id="A0A4R8IDK1"/>
<evidence type="ECO:0000313" key="2">
    <source>
        <dbReference type="EMBL" id="TDX83101.1"/>
    </source>
</evidence>
<name>A0A4R8IDK1_9FLAO</name>
<evidence type="ECO:0000313" key="3">
    <source>
        <dbReference type="Proteomes" id="UP000295313"/>
    </source>
</evidence>
<protein>
    <submittedName>
        <fullName evidence="2">Uncharacterized protein</fullName>
    </submittedName>
</protein>
<reference evidence="2 3" key="1">
    <citation type="submission" date="2019-03" db="EMBL/GenBank/DDBJ databases">
        <title>Genomic Encyclopedia of Type Strains, Phase III (KMG-III): the genomes of soil and plant-associated and newly described type strains.</title>
        <authorList>
            <person name="Whitman W."/>
        </authorList>
    </citation>
    <scope>NUCLEOTIDE SEQUENCE [LARGE SCALE GENOMIC DNA]</scope>
    <source>
        <strain evidence="2 3">CGMCC 1.12802</strain>
    </source>
</reference>
<dbReference type="RefSeq" id="WP_133946144.1">
    <property type="nucleotide sequence ID" value="NZ_SOEO01000003.1"/>
</dbReference>
<organism evidence="2 3">
    <name type="scientific">Epilithonimonas xixisoli</name>
    <dbReference type="NCBI Taxonomy" id="1476462"/>
    <lineage>
        <taxon>Bacteria</taxon>
        <taxon>Pseudomonadati</taxon>
        <taxon>Bacteroidota</taxon>
        <taxon>Flavobacteriia</taxon>
        <taxon>Flavobacteriales</taxon>
        <taxon>Weeksellaceae</taxon>
        <taxon>Chryseobacterium group</taxon>
        <taxon>Epilithonimonas</taxon>
    </lineage>
</organism>
<keyword evidence="1" id="KW-0472">Membrane</keyword>
<feature type="transmembrane region" description="Helical" evidence="1">
    <location>
        <begin position="7"/>
        <end position="27"/>
    </location>
</feature>